<feature type="transmembrane region" description="Helical" evidence="2">
    <location>
        <begin position="38"/>
        <end position="57"/>
    </location>
</feature>
<reference evidence="4" key="1">
    <citation type="journal article" date="2019" name="PLoS Negl. Trop. Dis.">
        <title>Revisiting the worldwide diversity of Leptospira species in the environment.</title>
        <authorList>
            <person name="Vincent A.T."/>
            <person name="Schiettekatte O."/>
            <person name="Bourhy P."/>
            <person name="Veyrier F.J."/>
            <person name="Picardeau M."/>
        </authorList>
    </citation>
    <scope>NUCLEOTIDE SEQUENCE [LARGE SCALE GENOMIC DNA]</scope>
    <source>
        <strain evidence="4">201800265</strain>
    </source>
</reference>
<feature type="domain" description="HAMP" evidence="3">
    <location>
        <begin position="417"/>
        <end position="469"/>
    </location>
</feature>
<gene>
    <name evidence="4" type="ORF">EHQ52_04745</name>
</gene>
<feature type="transmembrane region" description="Helical" evidence="2">
    <location>
        <begin position="396"/>
        <end position="415"/>
    </location>
</feature>
<evidence type="ECO:0000313" key="4">
    <source>
        <dbReference type="EMBL" id="TGL33843.1"/>
    </source>
</evidence>
<keyword evidence="5" id="KW-1185">Reference proteome</keyword>
<feature type="transmembrane region" description="Helical" evidence="2">
    <location>
        <begin position="96"/>
        <end position="117"/>
    </location>
</feature>
<dbReference type="GO" id="GO:0007165">
    <property type="term" value="P:signal transduction"/>
    <property type="evidence" value="ECO:0007669"/>
    <property type="project" value="InterPro"/>
</dbReference>
<dbReference type="AlphaFoldDB" id="A0A4R9J5D7"/>
<evidence type="ECO:0000256" key="1">
    <source>
        <dbReference type="SAM" id="MobiDB-lite"/>
    </source>
</evidence>
<dbReference type="InterPro" id="IPR036457">
    <property type="entry name" value="PPM-type-like_dom_sf"/>
</dbReference>
<evidence type="ECO:0000259" key="3">
    <source>
        <dbReference type="PROSITE" id="PS50885"/>
    </source>
</evidence>
<dbReference type="PANTHER" id="PTHR32089">
    <property type="entry name" value="METHYL-ACCEPTING CHEMOTAXIS PROTEIN MCPB"/>
    <property type="match status" value="1"/>
</dbReference>
<feature type="transmembrane region" description="Helical" evidence="2">
    <location>
        <begin position="238"/>
        <end position="258"/>
    </location>
</feature>
<dbReference type="GO" id="GO:0016020">
    <property type="term" value="C:membrane"/>
    <property type="evidence" value="ECO:0007669"/>
    <property type="project" value="InterPro"/>
</dbReference>
<dbReference type="SUPFAM" id="SSF158472">
    <property type="entry name" value="HAMP domain-like"/>
    <property type="match status" value="1"/>
</dbReference>
<keyword evidence="2" id="KW-0812">Transmembrane</keyword>
<dbReference type="PROSITE" id="PS50885">
    <property type="entry name" value="HAMP"/>
    <property type="match status" value="1"/>
</dbReference>
<comment type="caution">
    <text evidence="4">The sequence shown here is derived from an EMBL/GenBank/DDBJ whole genome shotgun (WGS) entry which is preliminary data.</text>
</comment>
<dbReference type="InterPro" id="IPR001932">
    <property type="entry name" value="PPM-type_phosphatase-like_dom"/>
</dbReference>
<dbReference type="PANTHER" id="PTHR32089:SF114">
    <property type="entry name" value="METHYL-ACCEPTING CHEMOTAXIS PROTEIN MCPB"/>
    <property type="match status" value="1"/>
</dbReference>
<feature type="transmembrane region" description="Helical" evidence="2">
    <location>
        <begin position="206"/>
        <end position="226"/>
    </location>
</feature>
<dbReference type="CDD" id="cd06225">
    <property type="entry name" value="HAMP"/>
    <property type="match status" value="1"/>
</dbReference>
<dbReference type="SMART" id="SM00331">
    <property type="entry name" value="PP2C_SIG"/>
    <property type="match status" value="1"/>
</dbReference>
<dbReference type="InterPro" id="IPR003660">
    <property type="entry name" value="HAMP_dom"/>
</dbReference>
<dbReference type="RefSeq" id="WP_135614120.1">
    <property type="nucleotide sequence ID" value="NZ_RQFY01000004.1"/>
</dbReference>
<keyword evidence="2" id="KW-0472">Membrane</keyword>
<dbReference type="SMART" id="SM00304">
    <property type="entry name" value="HAMP"/>
    <property type="match status" value="1"/>
</dbReference>
<keyword evidence="2" id="KW-1133">Transmembrane helix</keyword>
<feature type="transmembrane region" description="Helical" evidence="2">
    <location>
        <begin position="143"/>
        <end position="161"/>
    </location>
</feature>
<feature type="transmembrane region" description="Helical" evidence="2">
    <location>
        <begin position="173"/>
        <end position="194"/>
    </location>
</feature>
<dbReference type="Gene3D" id="3.60.40.10">
    <property type="entry name" value="PPM-type phosphatase domain"/>
    <property type="match status" value="1"/>
</dbReference>
<dbReference type="Pfam" id="PF07228">
    <property type="entry name" value="SpoIIE"/>
    <property type="match status" value="1"/>
</dbReference>
<feature type="transmembrane region" description="Helical" evidence="2">
    <location>
        <begin position="69"/>
        <end position="89"/>
    </location>
</feature>
<dbReference type="Gene3D" id="6.10.340.10">
    <property type="match status" value="1"/>
</dbReference>
<sequence length="778" mass="88382">MSLQLTFFSFGSLIVCIFTAVLGSFLAAIQNRSKSSSYLAGAFFLLSIHAFAFVIAYSIDSPIAAYHRWLILAVIPAFSCMGQFFFFYPIPTKEKFAFRFFSTQLFVWLAFSIYYIFCTFNKDPIFDFTEQIWTFSLPLENKILGVLVLVYSFLMIFTGIWRSWTASKESNRFTGLFVLFFSLLIFPPVIANSMSRAGLISRTDFLTVYTFFMIPGSFVILVLYINTTSDQTRFLNRITGICLGTFLLILYWIGLASVSRQEDTFDLSKLREAENSIFSKKNGPRTESVSRVGIPTEHSTLHVGIPTNHESHSDLRGGTPTKQKSNPTDSLKRFPRQSSGYYDSVFPTEAERYFAEGNKEEPRSVLYNFSLENQKYEARFPYEEYRNFLHVAIRPYFAVLFITVLVILFGFRLFFRGAIWNPLKNLLIGIGKVNQGDLNTKIQVRIQDEIGFLTDSFNGMVSSIREARTALSVYADTLEDQVKDRTSRLTKLLEQQQGDYFLTSLLLKPFGIETIRNGKVFVESFTRQKKQFVFKEQNHEIGGDLCMSTSLKIGGTNCTVFMNADAMGKSIQGAGGAIVLGSVFGAILNRTRLFEDKSLEFSPQRWLRSAFLELSKVFEIFEGSMLVTAVLGVIEESTGRTYIVNAEHPSPILYRNGKASLIPTKHFFNRIGLPFDPSSIFTVQSFQLKSGDCLFIGSDGKDDLIVGIREDGSKEINENQEAFLSRIEEAKGDLHKIYQDMEEYLTDDISFLKIEYSYSKEPLKTNGQSTRLVSKEIN</sequence>
<dbReference type="SUPFAM" id="SSF81606">
    <property type="entry name" value="PP2C-like"/>
    <property type="match status" value="1"/>
</dbReference>
<dbReference type="EMBL" id="RQFY01000004">
    <property type="protein sequence ID" value="TGL33843.1"/>
    <property type="molecule type" value="Genomic_DNA"/>
</dbReference>
<dbReference type="OrthoDB" id="344609at2"/>
<evidence type="ECO:0000256" key="2">
    <source>
        <dbReference type="SAM" id="Phobius"/>
    </source>
</evidence>
<evidence type="ECO:0000313" key="5">
    <source>
        <dbReference type="Proteomes" id="UP000297871"/>
    </source>
</evidence>
<organism evidence="4 5">
    <name type="scientific">Leptospira koniambonensis</name>
    <dbReference type="NCBI Taxonomy" id="2484950"/>
    <lineage>
        <taxon>Bacteria</taxon>
        <taxon>Pseudomonadati</taxon>
        <taxon>Spirochaetota</taxon>
        <taxon>Spirochaetia</taxon>
        <taxon>Leptospirales</taxon>
        <taxon>Leptospiraceae</taxon>
        <taxon>Leptospira</taxon>
    </lineage>
</organism>
<name>A0A4R9J5D7_9LEPT</name>
<protein>
    <submittedName>
        <fullName evidence="4">HAMP domain-containing protein</fullName>
    </submittedName>
</protein>
<feature type="transmembrane region" description="Helical" evidence="2">
    <location>
        <begin position="6"/>
        <end position="26"/>
    </location>
</feature>
<proteinExistence type="predicted"/>
<dbReference type="Proteomes" id="UP000297871">
    <property type="component" value="Unassembled WGS sequence"/>
</dbReference>
<dbReference type="Pfam" id="PF00672">
    <property type="entry name" value="HAMP"/>
    <property type="match status" value="1"/>
</dbReference>
<feature type="compositionally biased region" description="Polar residues" evidence="1">
    <location>
        <begin position="320"/>
        <end position="329"/>
    </location>
</feature>
<accession>A0A4R9J5D7</accession>
<feature type="region of interest" description="Disordered" evidence="1">
    <location>
        <begin position="303"/>
        <end position="336"/>
    </location>
</feature>